<name>T1G2S5_HELRO</name>
<evidence type="ECO:0000256" key="1">
    <source>
        <dbReference type="SAM" id="Coils"/>
    </source>
</evidence>
<evidence type="ECO:0008006" key="6">
    <source>
        <dbReference type="Google" id="ProtNLM"/>
    </source>
</evidence>
<accession>T1G2S5</accession>
<dbReference type="InterPro" id="IPR052993">
    <property type="entry name" value="CFA-57"/>
</dbReference>
<feature type="compositionally biased region" description="Polar residues" evidence="2">
    <location>
        <begin position="653"/>
        <end position="662"/>
    </location>
</feature>
<evidence type="ECO:0000313" key="4">
    <source>
        <dbReference type="EnsemblMetazoa" id="HelroP77033"/>
    </source>
</evidence>
<reference evidence="4" key="3">
    <citation type="submission" date="2015-06" db="UniProtKB">
        <authorList>
            <consortium name="EnsemblMetazoa"/>
        </authorList>
    </citation>
    <scope>IDENTIFICATION</scope>
</reference>
<dbReference type="CTD" id="20215373"/>
<dbReference type="PANTHER" id="PTHR32215:SF0">
    <property type="entry name" value="CILIA- AND FLAGELLA-ASSOCIATED PROTEIN 57"/>
    <property type="match status" value="1"/>
</dbReference>
<dbReference type="HOGENOM" id="CLU_026667_0_0_1"/>
<dbReference type="OMA" id="HELTEYH"/>
<dbReference type="STRING" id="6412.T1G2S5"/>
<dbReference type="Proteomes" id="UP000015101">
    <property type="component" value="Unassembled WGS sequence"/>
</dbReference>
<dbReference type="InParanoid" id="T1G2S5"/>
<protein>
    <recommendedName>
        <fullName evidence="6">Cilia- and flagella-associated protein 57</fullName>
    </recommendedName>
</protein>
<evidence type="ECO:0000256" key="2">
    <source>
        <dbReference type="SAM" id="MobiDB-lite"/>
    </source>
</evidence>
<evidence type="ECO:0000313" key="5">
    <source>
        <dbReference type="Proteomes" id="UP000015101"/>
    </source>
</evidence>
<dbReference type="KEGG" id="hro:HELRODRAFT_77033"/>
<gene>
    <name evidence="4" type="primary">20215373</name>
    <name evidence="3" type="ORF">HELRODRAFT_77033</name>
</gene>
<reference evidence="3 5" key="2">
    <citation type="journal article" date="2013" name="Nature">
        <title>Insights into bilaterian evolution from three spiralian genomes.</title>
        <authorList>
            <person name="Simakov O."/>
            <person name="Marletaz F."/>
            <person name="Cho S.J."/>
            <person name="Edsinger-Gonzales E."/>
            <person name="Havlak P."/>
            <person name="Hellsten U."/>
            <person name="Kuo D.H."/>
            <person name="Larsson T."/>
            <person name="Lv J."/>
            <person name="Arendt D."/>
            <person name="Savage R."/>
            <person name="Osoegawa K."/>
            <person name="de Jong P."/>
            <person name="Grimwood J."/>
            <person name="Chapman J.A."/>
            <person name="Shapiro H."/>
            <person name="Aerts A."/>
            <person name="Otillar R.P."/>
            <person name="Terry A.Y."/>
            <person name="Boore J.L."/>
            <person name="Grigoriev I.V."/>
            <person name="Lindberg D.R."/>
            <person name="Seaver E.C."/>
            <person name="Weisblat D.A."/>
            <person name="Putnam N.H."/>
            <person name="Rokhsar D.S."/>
        </authorList>
    </citation>
    <scope>NUCLEOTIDE SEQUENCE</scope>
</reference>
<organism evidence="4 5">
    <name type="scientific">Helobdella robusta</name>
    <name type="common">Californian leech</name>
    <dbReference type="NCBI Taxonomy" id="6412"/>
    <lineage>
        <taxon>Eukaryota</taxon>
        <taxon>Metazoa</taxon>
        <taxon>Spiralia</taxon>
        <taxon>Lophotrochozoa</taxon>
        <taxon>Annelida</taxon>
        <taxon>Clitellata</taxon>
        <taxon>Hirudinea</taxon>
        <taxon>Rhynchobdellida</taxon>
        <taxon>Glossiphoniidae</taxon>
        <taxon>Helobdella</taxon>
    </lineage>
</organism>
<feature type="coiled-coil region" evidence="1">
    <location>
        <begin position="552"/>
        <end position="579"/>
    </location>
</feature>
<dbReference type="eggNOG" id="ENOG502QTIS">
    <property type="taxonomic scope" value="Eukaryota"/>
</dbReference>
<sequence length="669" mass="78571">MRLAADEQHLITCSLDGGVLVWRVDGDGVAGGMARGVKKDVAYSEEVLVDRMDYEELNSSLEDLRKRLLDLKAGNDYQLRMLEAGNQEKINDLTEKYLQEMNNLKNKIQNQKQEREKFEKRIKDELKELIDRHEEETRDMEQRNNQKLMTEYEKYQELQNKSQRMQEEYERKIFSIEKDREKRLHELTEYHEEKLKNMAIEIEKLERKCEMLIREREEMVTQIEEDADREIVAVKTKLQSNVKEKVAAVDKMKGCQVSVMTKKFLSMQKEMDANKELIDKGKSEISNLNGTITNLEKTITGLKREIQERDDAILDKVAISMIMPTTKFAYLLTCLYIFFKLLKYIQLNEKRIYELKKLNEEAEKFKFVLDYRIHELKNQVQPKDDEIETKKDIMNNVGDDDEGDDDFDVKRCPGALNDDMELELGRYQKVTTQLETNLDNAKQRLSAAEKELQKERQKVHAVEMKVQSFKTDLHNCVGYIQDYKLLKSTIRAMYLKHVQDDMRDYVSEDADKKNDFARQRDHLEKTMVSLVKKHQRESNVQKTDNLRIMQDNINLIKEVNELRRELQISNVKIHDLEVAAKIRLRKNANASLTAATASNDIYKIGTSADEYKNADEATLRMEMMEKNKLLELQQEEMKKLRNILQQIELGHNSRPSSGQKLSPINGDKN</sequence>
<dbReference type="EnsemblMetazoa" id="HelroT77033">
    <property type="protein sequence ID" value="HelroP77033"/>
    <property type="gene ID" value="HelroG77033"/>
</dbReference>
<dbReference type="GeneID" id="20215373"/>
<reference evidence="5" key="1">
    <citation type="submission" date="2012-12" db="EMBL/GenBank/DDBJ databases">
        <authorList>
            <person name="Hellsten U."/>
            <person name="Grimwood J."/>
            <person name="Chapman J.A."/>
            <person name="Shapiro H."/>
            <person name="Aerts A."/>
            <person name="Otillar R.P."/>
            <person name="Terry A.Y."/>
            <person name="Boore J.L."/>
            <person name="Simakov O."/>
            <person name="Marletaz F."/>
            <person name="Cho S.-J."/>
            <person name="Edsinger-Gonzales E."/>
            <person name="Havlak P."/>
            <person name="Kuo D.-H."/>
            <person name="Larsson T."/>
            <person name="Lv J."/>
            <person name="Arendt D."/>
            <person name="Savage R."/>
            <person name="Osoegawa K."/>
            <person name="de Jong P."/>
            <person name="Lindberg D.R."/>
            <person name="Seaver E.C."/>
            <person name="Weisblat D.A."/>
            <person name="Putnam N.H."/>
            <person name="Grigoriev I.V."/>
            <person name="Rokhsar D.S."/>
        </authorList>
    </citation>
    <scope>NUCLEOTIDE SEQUENCE</scope>
</reference>
<feature type="region of interest" description="Disordered" evidence="2">
    <location>
        <begin position="648"/>
        <end position="669"/>
    </location>
</feature>
<proteinExistence type="predicted"/>
<dbReference type="EMBL" id="KB096275">
    <property type="protein sequence ID" value="ESO06917.1"/>
    <property type="molecule type" value="Genomic_DNA"/>
</dbReference>
<dbReference type="AlphaFoldDB" id="T1G2S5"/>
<dbReference type="EMBL" id="AMQM01003709">
    <property type="status" value="NOT_ANNOTATED_CDS"/>
    <property type="molecule type" value="Genomic_DNA"/>
</dbReference>
<keyword evidence="1" id="KW-0175">Coiled coil</keyword>
<feature type="coiled-coil region" evidence="1">
    <location>
        <begin position="278"/>
        <end position="312"/>
    </location>
</feature>
<dbReference type="OrthoDB" id="10251741at2759"/>
<dbReference type="PANTHER" id="PTHR32215">
    <property type="entry name" value="CILIA- AND FLAGELLA-ASSOCIATED PROTEIN 57"/>
    <property type="match status" value="1"/>
</dbReference>
<evidence type="ECO:0000313" key="3">
    <source>
        <dbReference type="EMBL" id="ESO06917.1"/>
    </source>
</evidence>
<feature type="coiled-coil region" evidence="1">
    <location>
        <begin position="424"/>
        <end position="465"/>
    </location>
</feature>
<feature type="coiled-coil region" evidence="1">
    <location>
        <begin position="54"/>
        <end position="222"/>
    </location>
</feature>
<dbReference type="RefSeq" id="XP_009015013.1">
    <property type="nucleotide sequence ID" value="XM_009016765.1"/>
</dbReference>
<keyword evidence="5" id="KW-1185">Reference proteome</keyword>